<feature type="transmembrane region" description="Helical" evidence="10">
    <location>
        <begin position="153"/>
        <end position="173"/>
    </location>
</feature>
<comment type="subcellular location">
    <subcellularLocation>
        <location evidence="1">Membrane</location>
        <topology evidence="1">Multi-pass membrane protein</topology>
    </subcellularLocation>
</comment>
<dbReference type="PANTHER" id="PTHR43562">
    <property type="entry name" value="NAPA-TYPE SODIUM/HYDROGEN ANTIPORTER"/>
    <property type="match status" value="1"/>
</dbReference>
<keyword evidence="5 10" id="KW-1133">Transmembrane helix</keyword>
<dbReference type="EMBL" id="CP000383">
    <property type="protein sequence ID" value="ABG59885.1"/>
    <property type="molecule type" value="Genomic_DNA"/>
</dbReference>
<feature type="transmembrane region" description="Helical" evidence="10">
    <location>
        <begin position="62"/>
        <end position="81"/>
    </location>
</feature>
<feature type="domain" description="Cation/H+ exchanger transmembrane" evidence="11">
    <location>
        <begin position="18"/>
        <end position="404"/>
    </location>
</feature>
<organism evidence="12 13">
    <name type="scientific">Cytophaga hutchinsonii (strain ATCC 33406 / DSM 1761 / CIP 103989 / NBRC 15051 / NCIMB 9469 / D465)</name>
    <dbReference type="NCBI Taxonomy" id="269798"/>
    <lineage>
        <taxon>Bacteria</taxon>
        <taxon>Pseudomonadati</taxon>
        <taxon>Bacteroidota</taxon>
        <taxon>Cytophagia</taxon>
        <taxon>Cytophagales</taxon>
        <taxon>Cytophagaceae</taxon>
        <taxon>Cytophaga</taxon>
    </lineage>
</organism>
<evidence type="ECO:0000313" key="13">
    <source>
        <dbReference type="Proteomes" id="UP000001822"/>
    </source>
</evidence>
<keyword evidence="7" id="KW-0406">Ion transport</keyword>
<feature type="transmembrane region" description="Helical" evidence="10">
    <location>
        <begin position="321"/>
        <end position="341"/>
    </location>
</feature>
<evidence type="ECO:0000256" key="6">
    <source>
        <dbReference type="ARBA" id="ARBA00023053"/>
    </source>
</evidence>
<dbReference type="Gene3D" id="1.20.1530.20">
    <property type="match status" value="1"/>
</dbReference>
<keyword evidence="4 10" id="KW-0812">Transmembrane</keyword>
<reference evidence="12 13" key="1">
    <citation type="journal article" date="2007" name="Appl. Environ. Microbiol.">
        <title>Genome sequence of the cellulolytic gliding bacterium Cytophaga hutchinsonii.</title>
        <authorList>
            <person name="Xie G."/>
            <person name="Bruce D.C."/>
            <person name="Challacombe J.F."/>
            <person name="Chertkov O."/>
            <person name="Detter J.C."/>
            <person name="Gilna P."/>
            <person name="Han C.S."/>
            <person name="Lucas S."/>
            <person name="Misra M."/>
            <person name="Myers G.L."/>
            <person name="Richardson P."/>
            <person name="Tapia R."/>
            <person name="Thayer N."/>
            <person name="Thompson L.S."/>
            <person name="Brettin T.S."/>
            <person name="Henrissat B."/>
            <person name="Wilson D.B."/>
            <person name="McBride M.J."/>
        </authorList>
    </citation>
    <scope>NUCLEOTIDE SEQUENCE [LARGE SCALE GENOMIC DNA]</scope>
    <source>
        <strain evidence="13">ATCC 33406 / DSM 1761 / CIP 103989 / NBRC 15051 / NCIMB 9469 / D465</strain>
    </source>
</reference>
<protein>
    <submittedName>
        <fullName evidence="12">Transporter, CPA2 family</fullName>
    </submittedName>
</protein>
<evidence type="ECO:0000259" key="11">
    <source>
        <dbReference type="Pfam" id="PF00999"/>
    </source>
</evidence>
<feature type="transmembrane region" description="Helical" evidence="10">
    <location>
        <begin position="36"/>
        <end position="56"/>
    </location>
</feature>
<dbReference type="PANTHER" id="PTHR43562:SF3">
    <property type="entry name" value="SODIUM ION_PROTON EXCHANGER (EUROFUNG)"/>
    <property type="match status" value="1"/>
</dbReference>
<feature type="transmembrane region" description="Helical" evidence="10">
    <location>
        <begin position="93"/>
        <end position="116"/>
    </location>
</feature>
<evidence type="ECO:0000256" key="2">
    <source>
        <dbReference type="ARBA" id="ARBA00022448"/>
    </source>
</evidence>
<feature type="transmembrane region" description="Helical" evidence="10">
    <location>
        <begin position="293"/>
        <end position="315"/>
    </location>
</feature>
<keyword evidence="13" id="KW-1185">Reference proteome</keyword>
<gene>
    <name evidence="12" type="primary">napA</name>
    <name evidence="12" type="ordered locus">CHU_2633</name>
</gene>
<evidence type="ECO:0000256" key="1">
    <source>
        <dbReference type="ARBA" id="ARBA00004141"/>
    </source>
</evidence>
<feature type="transmembrane region" description="Helical" evidence="10">
    <location>
        <begin position="6"/>
        <end position="24"/>
    </location>
</feature>
<evidence type="ECO:0000256" key="10">
    <source>
        <dbReference type="SAM" id="Phobius"/>
    </source>
</evidence>
<evidence type="ECO:0000256" key="3">
    <source>
        <dbReference type="ARBA" id="ARBA00022449"/>
    </source>
</evidence>
<dbReference type="Pfam" id="PF00999">
    <property type="entry name" value="Na_H_Exchanger"/>
    <property type="match status" value="1"/>
</dbReference>
<dbReference type="GO" id="GO:0015297">
    <property type="term" value="F:antiporter activity"/>
    <property type="evidence" value="ECO:0007669"/>
    <property type="project" value="UniProtKB-KW"/>
</dbReference>
<dbReference type="GO" id="GO:0016020">
    <property type="term" value="C:membrane"/>
    <property type="evidence" value="ECO:0007669"/>
    <property type="project" value="UniProtKB-SubCell"/>
</dbReference>
<keyword evidence="6" id="KW-0915">Sodium</keyword>
<proteinExistence type="predicted"/>
<dbReference type="RefSeq" id="WP_011585995.1">
    <property type="nucleotide sequence ID" value="NC_008255.1"/>
</dbReference>
<evidence type="ECO:0000256" key="4">
    <source>
        <dbReference type="ARBA" id="ARBA00022692"/>
    </source>
</evidence>
<dbReference type="GO" id="GO:0006814">
    <property type="term" value="P:sodium ion transport"/>
    <property type="evidence" value="ECO:0007669"/>
    <property type="project" value="UniProtKB-KW"/>
</dbReference>
<dbReference type="AlphaFoldDB" id="A0A6N4SUI4"/>
<name>A0A6N4SUI4_CYTH3</name>
<evidence type="ECO:0000256" key="9">
    <source>
        <dbReference type="ARBA" id="ARBA00023201"/>
    </source>
</evidence>
<dbReference type="Proteomes" id="UP000001822">
    <property type="component" value="Chromosome"/>
</dbReference>
<sequence length="414" mass="44506">MLEPIAELPFFVVLLLLLALARVMGELMERMGQPSMMGEILAGVILGPSLLNLIHVNSELEVFSQLGVFMLVIIAGMEISVESIIEGLRGKNIFISLAGFFIPLCMGLSLGAVFQLDVVETIFISLCISITALPISVRILMDLGKLNTDIGSKIISVAIFNDVVALSILGIVMDSLKSSPGNIHDIPLGAIGLSVGYTLLKVIVFMAAVYVAFRLLDKLTKHRNYTKTRIDRIVGKLKSKESLFAIIFVFILAFASLSEVVGLHFVIGAFFGAMLLSHELLGKENFHIVEKSTSTIAMGFLAPIFFATIGLEFQISALNNLTLLAAVLIVSFVSKIFGGYIGGKLAGFKDRSALTIGIGLNGRGIMELVIANIALSGGYISSATFSILVLMGILTTFSTPFLLKKAFAVQSTKY</sequence>
<feature type="transmembrane region" description="Helical" evidence="10">
    <location>
        <begin position="379"/>
        <end position="403"/>
    </location>
</feature>
<accession>A0A6N4SUI4</accession>
<dbReference type="GO" id="GO:1902600">
    <property type="term" value="P:proton transmembrane transport"/>
    <property type="evidence" value="ECO:0007669"/>
    <property type="project" value="InterPro"/>
</dbReference>
<feature type="transmembrane region" description="Helical" evidence="10">
    <location>
        <begin position="237"/>
        <end position="255"/>
    </location>
</feature>
<evidence type="ECO:0000256" key="8">
    <source>
        <dbReference type="ARBA" id="ARBA00023136"/>
    </source>
</evidence>
<feature type="transmembrane region" description="Helical" evidence="10">
    <location>
        <begin position="193"/>
        <end position="216"/>
    </location>
</feature>
<dbReference type="InterPro" id="IPR006153">
    <property type="entry name" value="Cation/H_exchanger_TM"/>
</dbReference>
<evidence type="ECO:0000256" key="5">
    <source>
        <dbReference type="ARBA" id="ARBA00022989"/>
    </source>
</evidence>
<evidence type="ECO:0000256" key="7">
    <source>
        <dbReference type="ARBA" id="ARBA00023065"/>
    </source>
</evidence>
<keyword evidence="8 10" id="KW-0472">Membrane</keyword>
<keyword evidence="9" id="KW-0739">Sodium transport</keyword>
<dbReference type="InterPro" id="IPR038770">
    <property type="entry name" value="Na+/solute_symporter_sf"/>
</dbReference>
<keyword evidence="2" id="KW-0813">Transport</keyword>
<evidence type="ECO:0000313" key="12">
    <source>
        <dbReference type="EMBL" id="ABG59885.1"/>
    </source>
</evidence>
<keyword evidence="3" id="KW-0050">Antiport</keyword>
<feature type="transmembrane region" description="Helical" evidence="10">
    <location>
        <begin position="261"/>
        <end position="281"/>
    </location>
</feature>
<feature type="transmembrane region" description="Helical" evidence="10">
    <location>
        <begin position="122"/>
        <end position="141"/>
    </location>
</feature>
<dbReference type="KEGG" id="chu:CHU_2633"/>